<dbReference type="AlphaFoldDB" id="X1NQ35"/>
<proteinExistence type="predicted"/>
<dbReference type="EMBL" id="BARV01017040">
    <property type="protein sequence ID" value="GAI32316.1"/>
    <property type="molecule type" value="Genomic_DNA"/>
</dbReference>
<protein>
    <submittedName>
        <fullName evidence="1">Uncharacterized protein</fullName>
    </submittedName>
</protein>
<accession>X1NQ35</accession>
<sequence>MKNTEAWEKGVPIIGTDIGYTPLDLKRSAIRMAGLPIKRRRLEHGVT</sequence>
<organism evidence="1">
    <name type="scientific">marine sediment metagenome</name>
    <dbReference type="NCBI Taxonomy" id="412755"/>
    <lineage>
        <taxon>unclassified sequences</taxon>
        <taxon>metagenomes</taxon>
        <taxon>ecological metagenomes</taxon>
    </lineage>
</organism>
<name>X1NQ35_9ZZZZ</name>
<evidence type="ECO:0000313" key="1">
    <source>
        <dbReference type="EMBL" id="GAI32316.1"/>
    </source>
</evidence>
<comment type="caution">
    <text evidence="1">The sequence shown here is derived from an EMBL/GenBank/DDBJ whole genome shotgun (WGS) entry which is preliminary data.</text>
</comment>
<gene>
    <name evidence="1" type="ORF">S06H3_29109</name>
</gene>
<reference evidence="1" key="1">
    <citation type="journal article" date="2014" name="Front. Microbiol.">
        <title>High frequency of phylogenetically diverse reductive dehalogenase-homologous genes in deep subseafloor sedimentary metagenomes.</title>
        <authorList>
            <person name="Kawai M."/>
            <person name="Futagami T."/>
            <person name="Toyoda A."/>
            <person name="Takaki Y."/>
            <person name="Nishi S."/>
            <person name="Hori S."/>
            <person name="Arai W."/>
            <person name="Tsubouchi T."/>
            <person name="Morono Y."/>
            <person name="Uchiyama I."/>
            <person name="Ito T."/>
            <person name="Fujiyama A."/>
            <person name="Inagaki F."/>
            <person name="Takami H."/>
        </authorList>
    </citation>
    <scope>NUCLEOTIDE SEQUENCE</scope>
    <source>
        <strain evidence="1">Expedition CK06-06</strain>
    </source>
</reference>
<feature type="non-terminal residue" evidence="1">
    <location>
        <position position="47"/>
    </location>
</feature>